<evidence type="ECO:0008006" key="4">
    <source>
        <dbReference type="Google" id="ProtNLM"/>
    </source>
</evidence>
<name>A0ABQ7QZM8_PLUXY</name>
<comment type="caution">
    <text evidence="2">The sequence shown here is derived from an EMBL/GenBank/DDBJ whole genome shotgun (WGS) entry which is preliminary data.</text>
</comment>
<feature type="region of interest" description="Disordered" evidence="1">
    <location>
        <begin position="119"/>
        <end position="151"/>
    </location>
</feature>
<evidence type="ECO:0000256" key="1">
    <source>
        <dbReference type="SAM" id="MobiDB-lite"/>
    </source>
</evidence>
<gene>
    <name evidence="2" type="ORF">JYU34_003288</name>
</gene>
<sequence length="254" mass="28949">MEMEEVLIEEDTITHVSKKRPSLEQFKAVVDFMQKHPDLANPKNISNKLSRPKIKKLWAELSNIANALPGMNKTTQEWMRFWADKKCMIKTKKKQVDNGSHSNILTPIEEQIWTLCFQNGTSSSPKRRKSVKTEMSDEDSSEEQPLKRKKSEAFAFTMDTKQTMSEVDERQMAIMEKLVEVMDRQASALSQLAQSSVVNAQAMERLADASQQQAQAVDRLATSFEGISAAAHDVRNAIINIDYTMKRCYTINQT</sequence>
<evidence type="ECO:0000313" key="3">
    <source>
        <dbReference type="Proteomes" id="UP000823941"/>
    </source>
</evidence>
<proteinExistence type="predicted"/>
<dbReference type="Proteomes" id="UP000823941">
    <property type="component" value="Chromosome 5"/>
</dbReference>
<organism evidence="2 3">
    <name type="scientific">Plutella xylostella</name>
    <name type="common">Diamondback moth</name>
    <name type="synonym">Plutella maculipennis</name>
    <dbReference type="NCBI Taxonomy" id="51655"/>
    <lineage>
        <taxon>Eukaryota</taxon>
        <taxon>Metazoa</taxon>
        <taxon>Ecdysozoa</taxon>
        <taxon>Arthropoda</taxon>
        <taxon>Hexapoda</taxon>
        <taxon>Insecta</taxon>
        <taxon>Pterygota</taxon>
        <taxon>Neoptera</taxon>
        <taxon>Endopterygota</taxon>
        <taxon>Lepidoptera</taxon>
        <taxon>Glossata</taxon>
        <taxon>Ditrysia</taxon>
        <taxon>Yponomeutoidea</taxon>
        <taxon>Plutellidae</taxon>
        <taxon>Plutella</taxon>
    </lineage>
</organism>
<accession>A0ABQ7QZM8</accession>
<keyword evidence="3" id="KW-1185">Reference proteome</keyword>
<dbReference type="EMBL" id="JAHIBW010000005">
    <property type="protein sequence ID" value="KAG7310501.1"/>
    <property type="molecule type" value="Genomic_DNA"/>
</dbReference>
<protein>
    <recommendedName>
        <fullName evidence="4">Regulatory protein zeste</fullName>
    </recommendedName>
</protein>
<evidence type="ECO:0000313" key="2">
    <source>
        <dbReference type="EMBL" id="KAG7310501.1"/>
    </source>
</evidence>
<dbReference type="SUPFAM" id="SSF58104">
    <property type="entry name" value="Methyl-accepting chemotaxis protein (MCP) signaling domain"/>
    <property type="match status" value="1"/>
</dbReference>
<reference evidence="2 3" key="1">
    <citation type="submission" date="2021-06" db="EMBL/GenBank/DDBJ databases">
        <title>A haploid diamondback moth (Plutella xylostella L.) genome assembly resolves 31 chromosomes and identifies a diamide resistance mutation.</title>
        <authorList>
            <person name="Ward C.M."/>
            <person name="Perry K.D."/>
            <person name="Baker G."/>
            <person name="Powis K."/>
            <person name="Heckel D.G."/>
            <person name="Baxter S.W."/>
        </authorList>
    </citation>
    <scope>NUCLEOTIDE SEQUENCE [LARGE SCALE GENOMIC DNA]</scope>
    <source>
        <strain evidence="2 3">LV</strain>
        <tissue evidence="2">Single pupa</tissue>
    </source>
</reference>